<keyword evidence="4" id="KW-1185">Reference proteome</keyword>
<feature type="region of interest" description="Disordered" evidence="1">
    <location>
        <begin position="29"/>
        <end position="52"/>
    </location>
</feature>
<evidence type="ECO:0000313" key="4">
    <source>
        <dbReference type="Proteomes" id="UP000001058"/>
    </source>
</evidence>
<reference evidence="3 4" key="1">
    <citation type="journal article" date="2010" name="Science">
        <title>Genomic analysis of organismal complexity in the multicellular green alga Volvox carteri.</title>
        <authorList>
            <person name="Prochnik S.E."/>
            <person name="Umen J."/>
            <person name="Nedelcu A.M."/>
            <person name="Hallmann A."/>
            <person name="Miller S.M."/>
            <person name="Nishii I."/>
            <person name="Ferris P."/>
            <person name="Kuo A."/>
            <person name="Mitros T."/>
            <person name="Fritz-Laylin L.K."/>
            <person name="Hellsten U."/>
            <person name="Chapman J."/>
            <person name="Simakov O."/>
            <person name="Rensing S.A."/>
            <person name="Terry A."/>
            <person name="Pangilinan J."/>
            <person name="Kapitonov V."/>
            <person name="Jurka J."/>
            <person name="Salamov A."/>
            <person name="Shapiro H."/>
            <person name="Schmutz J."/>
            <person name="Grimwood J."/>
            <person name="Lindquist E."/>
            <person name="Lucas S."/>
            <person name="Grigoriev I.V."/>
            <person name="Schmitt R."/>
            <person name="Kirk D."/>
            <person name="Rokhsar D.S."/>
        </authorList>
    </citation>
    <scope>NUCLEOTIDE SEQUENCE [LARGE SCALE GENOMIC DNA]</scope>
    <source>
        <strain evidence="4">f. Nagariensis / Eve</strain>
    </source>
</reference>
<organism evidence="4">
    <name type="scientific">Volvox carteri f. nagariensis</name>
    <dbReference type="NCBI Taxonomy" id="3068"/>
    <lineage>
        <taxon>Eukaryota</taxon>
        <taxon>Viridiplantae</taxon>
        <taxon>Chlorophyta</taxon>
        <taxon>core chlorophytes</taxon>
        <taxon>Chlorophyceae</taxon>
        <taxon>CS clade</taxon>
        <taxon>Chlamydomonadales</taxon>
        <taxon>Volvocaceae</taxon>
        <taxon>Volvox</taxon>
    </lineage>
</organism>
<dbReference type="KEGG" id="vcn:VOLCADRAFT_94466"/>
<dbReference type="InParanoid" id="D8U4V8"/>
<sequence length="189" mass="19992">MVVLVLILAATYFPGSRAYPDYWASDSGRGEQQCDAHPTEALRGSPHGSPLPDSSVTIRALQADGTDAMQLCPGMSYKVLVTFPERRRSIITASSGSFDDTTYLWGSRCPNLIVVGPTLPVTSFAKLPTEVHARLNIPCNGSAGAAANRAAVEQLVVAVTSTSARGSLRWRSTSKSFPMSPSCGNAQCG</sequence>
<dbReference type="Proteomes" id="UP000001058">
    <property type="component" value="Unassembled WGS sequence"/>
</dbReference>
<dbReference type="GeneID" id="9616197"/>
<proteinExistence type="predicted"/>
<gene>
    <name evidence="3" type="ORF">VOLCADRAFT_94466</name>
</gene>
<evidence type="ECO:0000313" key="3">
    <source>
        <dbReference type="EMBL" id="EFJ45257.1"/>
    </source>
</evidence>
<feature type="chain" id="PRO_5003124161" description="Pherophorin domain-containing protein" evidence="2">
    <location>
        <begin position="19"/>
        <end position="189"/>
    </location>
</feature>
<dbReference type="STRING" id="3068.D8U4V8"/>
<dbReference type="EMBL" id="GL378358">
    <property type="protein sequence ID" value="EFJ45257.1"/>
    <property type="molecule type" value="Genomic_DNA"/>
</dbReference>
<feature type="signal peptide" evidence="2">
    <location>
        <begin position="1"/>
        <end position="18"/>
    </location>
</feature>
<dbReference type="RefSeq" id="XP_002953633.1">
    <property type="nucleotide sequence ID" value="XM_002953587.1"/>
</dbReference>
<protein>
    <recommendedName>
        <fullName evidence="5">Pherophorin domain-containing protein</fullName>
    </recommendedName>
</protein>
<dbReference type="AlphaFoldDB" id="D8U4V8"/>
<accession>D8U4V8</accession>
<evidence type="ECO:0008006" key="5">
    <source>
        <dbReference type="Google" id="ProtNLM"/>
    </source>
</evidence>
<name>D8U4V8_VOLCA</name>
<evidence type="ECO:0000256" key="1">
    <source>
        <dbReference type="SAM" id="MobiDB-lite"/>
    </source>
</evidence>
<keyword evidence="2" id="KW-0732">Signal</keyword>
<evidence type="ECO:0000256" key="2">
    <source>
        <dbReference type="SAM" id="SignalP"/>
    </source>
</evidence>
<dbReference type="OrthoDB" id="548414at2759"/>
<feature type="compositionally biased region" description="Basic and acidic residues" evidence="1">
    <location>
        <begin position="29"/>
        <end position="40"/>
    </location>
</feature>